<dbReference type="GeneID" id="30921534"/>
<dbReference type="Pfam" id="PF03473">
    <property type="entry name" value="MOSC"/>
    <property type="match status" value="1"/>
</dbReference>
<reference evidence="2 5" key="1">
    <citation type="journal article" date="2011" name="J. Bacteriol.">
        <title>Genome sequence of Halobiforma lacisalsi AJ5, an extremely halophilic archaeon which harbors a bop gene.</title>
        <authorList>
            <person name="Jiang X."/>
            <person name="Wang S."/>
            <person name="Cheng H."/>
            <person name="Huo Y."/>
            <person name="Zhang X."/>
            <person name="Zhu X."/>
            <person name="Han X."/>
            <person name="Ni P."/>
            <person name="Wu M."/>
        </authorList>
    </citation>
    <scope>NUCLEOTIDE SEQUENCE [LARGE SCALE GENOMIC DNA]</scope>
    <source>
        <strain evidence="2 5">AJ5</strain>
    </source>
</reference>
<evidence type="ECO:0000259" key="1">
    <source>
        <dbReference type="PROSITE" id="PS51340"/>
    </source>
</evidence>
<dbReference type="Pfam" id="PF03476">
    <property type="entry name" value="MOSC_N"/>
    <property type="match status" value="1"/>
</dbReference>
<dbReference type="SUPFAM" id="SSF50800">
    <property type="entry name" value="PK beta-barrel domain-like"/>
    <property type="match status" value="1"/>
</dbReference>
<dbReference type="Proteomes" id="UP000011555">
    <property type="component" value="Unassembled WGS sequence"/>
</dbReference>
<dbReference type="PROSITE" id="PS51340">
    <property type="entry name" value="MOSC"/>
    <property type="match status" value="1"/>
</dbReference>
<dbReference type="GO" id="GO:0030170">
    <property type="term" value="F:pyridoxal phosphate binding"/>
    <property type="evidence" value="ECO:0007669"/>
    <property type="project" value="InterPro"/>
</dbReference>
<accession>M0L3J0</accession>
<dbReference type="GO" id="GO:0030151">
    <property type="term" value="F:molybdenum ion binding"/>
    <property type="evidence" value="ECO:0007669"/>
    <property type="project" value="InterPro"/>
</dbReference>
<organism evidence="3 4">
    <name type="scientific">Natronobacterium lacisalsi AJ5</name>
    <dbReference type="NCBI Taxonomy" id="358396"/>
    <lineage>
        <taxon>Archaea</taxon>
        <taxon>Methanobacteriati</taxon>
        <taxon>Methanobacteriota</taxon>
        <taxon>Stenosarchaea group</taxon>
        <taxon>Halobacteria</taxon>
        <taxon>Halobacteriales</taxon>
        <taxon>Natrialbaceae</taxon>
        <taxon>Natronobacterium</taxon>
    </lineage>
</organism>
<gene>
    <name evidence="3" type="ORF">C445_18973</name>
    <name evidence="2" type="ORF">CHINAEXTREME_10380</name>
</gene>
<dbReference type="RefSeq" id="WP_007143477.1">
    <property type="nucleotide sequence ID" value="NZ_AOLZ01000075.1"/>
</dbReference>
<evidence type="ECO:0000313" key="5">
    <source>
        <dbReference type="Proteomes" id="UP000186547"/>
    </source>
</evidence>
<sequence>MARLERIRTYPVKSLDGVDREEATIRENGTLAGDRAFAIFDADGEVVEGPRTDRVHDITTEYDPETGALTVDVTGSDADGPRQFDLESEVGRERAAAWFSDVFDLGELALERDDERGYVARNGMGTSVISTATLETVADWFDDLTVDGVRRRMRANLEVSGVEPFWEDRFVGADAPAFTVGDVRLEGVTPCARCVVPERDPDTGEALPEFRERFVEKRRETFPEWADEAAFDHYYTLMLIADVVDADRGKTVAVGDPVEPLD</sequence>
<keyword evidence="4" id="KW-1185">Reference proteome</keyword>
<dbReference type="AlphaFoldDB" id="M0L3J0"/>
<feature type="domain" description="MOSC" evidence="1">
    <location>
        <begin position="97"/>
        <end position="261"/>
    </location>
</feature>
<name>M0L3J0_NATLA</name>
<dbReference type="PATRIC" id="fig|358396.7.peg.3839"/>
<dbReference type="InterPro" id="IPR005302">
    <property type="entry name" value="MoCF_Sase_C"/>
</dbReference>
<evidence type="ECO:0000313" key="4">
    <source>
        <dbReference type="Proteomes" id="UP000011555"/>
    </source>
</evidence>
<dbReference type="GO" id="GO:0003824">
    <property type="term" value="F:catalytic activity"/>
    <property type="evidence" value="ECO:0007669"/>
    <property type="project" value="InterPro"/>
</dbReference>
<protein>
    <submittedName>
        <fullName evidence="3">MOSC domain containing protein</fullName>
    </submittedName>
    <submittedName>
        <fullName evidence="2">Molybdenum cofactor biosysynthesis protein</fullName>
    </submittedName>
</protein>
<dbReference type="EMBL" id="CP019285">
    <property type="protein sequence ID" value="APW98170.1"/>
    <property type="molecule type" value="Genomic_DNA"/>
</dbReference>
<dbReference type="InterPro" id="IPR011037">
    <property type="entry name" value="Pyrv_Knase-like_insert_dom_sf"/>
</dbReference>
<evidence type="ECO:0000313" key="3">
    <source>
        <dbReference type="EMBL" id="EMA28152.1"/>
    </source>
</evidence>
<evidence type="ECO:0000313" key="2">
    <source>
        <dbReference type="EMBL" id="APW98170.1"/>
    </source>
</evidence>
<dbReference type="Proteomes" id="UP000186547">
    <property type="component" value="Chromosome"/>
</dbReference>
<reference evidence="2" key="3">
    <citation type="submission" date="2017-01" db="EMBL/GenBank/DDBJ databases">
        <authorList>
            <person name="Mah S.A."/>
            <person name="Swanson W.J."/>
            <person name="Moy G.W."/>
            <person name="Vacquier V.D."/>
        </authorList>
    </citation>
    <scope>NUCLEOTIDE SEQUENCE</scope>
    <source>
        <strain evidence="2">AJ5</strain>
    </source>
</reference>
<proteinExistence type="predicted"/>
<dbReference type="InterPro" id="IPR005303">
    <property type="entry name" value="MOCOS_middle"/>
</dbReference>
<dbReference type="KEGG" id="hlc:CHINAEXTREME10380"/>
<dbReference type="EMBL" id="AOLZ01000075">
    <property type="protein sequence ID" value="EMA28152.1"/>
    <property type="molecule type" value="Genomic_DNA"/>
</dbReference>
<reference evidence="3 4" key="2">
    <citation type="journal article" date="2014" name="PLoS Genet.">
        <title>Phylogenetically driven sequencing of extremely halophilic archaea reveals strategies for static and dynamic osmo-response.</title>
        <authorList>
            <person name="Becker E.A."/>
            <person name="Seitzer P.M."/>
            <person name="Tritt A."/>
            <person name="Larsen D."/>
            <person name="Krusor M."/>
            <person name="Yao A.I."/>
            <person name="Wu D."/>
            <person name="Madern D."/>
            <person name="Eisen J.A."/>
            <person name="Darling A.E."/>
            <person name="Facciotti M.T."/>
        </authorList>
    </citation>
    <scope>NUCLEOTIDE SEQUENCE [LARGE SCALE GENOMIC DNA]</scope>
    <source>
        <strain evidence="3 4">AJ5</strain>
    </source>
</reference>
<dbReference type="STRING" id="358396.CHINAEXTREME_10380"/>
<dbReference type="eggNOG" id="arCOG04766">
    <property type="taxonomic scope" value="Archaea"/>
</dbReference>